<dbReference type="RefSeq" id="WP_377323808.1">
    <property type="nucleotide sequence ID" value="NZ_JBHSNG010000001.1"/>
</dbReference>
<accession>A0ABW0SSU8</accession>
<organism evidence="1 2">
    <name type="scientific">Rhodanobacter terrae</name>
    <dbReference type="NCBI Taxonomy" id="418647"/>
    <lineage>
        <taxon>Bacteria</taxon>
        <taxon>Pseudomonadati</taxon>
        <taxon>Pseudomonadota</taxon>
        <taxon>Gammaproteobacteria</taxon>
        <taxon>Lysobacterales</taxon>
        <taxon>Rhodanobacteraceae</taxon>
        <taxon>Rhodanobacter</taxon>
    </lineage>
</organism>
<reference evidence="2" key="1">
    <citation type="journal article" date="2019" name="Int. J. Syst. Evol. Microbiol.">
        <title>The Global Catalogue of Microorganisms (GCM) 10K type strain sequencing project: providing services to taxonomists for standard genome sequencing and annotation.</title>
        <authorList>
            <consortium name="The Broad Institute Genomics Platform"/>
            <consortium name="The Broad Institute Genome Sequencing Center for Infectious Disease"/>
            <person name="Wu L."/>
            <person name="Ma J."/>
        </authorList>
    </citation>
    <scope>NUCLEOTIDE SEQUENCE [LARGE SCALE GENOMIC DNA]</scope>
    <source>
        <strain evidence="2">CGMCC 1.13587</strain>
    </source>
</reference>
<sequence length="145" mass="15890">MAHAINNGSHDIHAMPRRFRADDMGRSARMTAELLGGLVIGGSRMQKKISRCTETCPPIGSASLGIVNPARAASSGKIHPIISTIKASWREFTFASPPHVDVALLSASEWIISLLFTVGQFEHAMIDRRISMLHQHLFAAFETKK</sequence>
<evidence type="ECO:0000313" key="2">
    <source>
        <dbReference type="Proteomes" id="UP001596111"/>
    </source>
</evidence>
<protein>
    <submittedName>
        <fullName evidence="1">Uncharacterized protein</fullName>
    </submittedName>
</protein>
<gene>
    <name evidence="1" type="ORF">ACFPPB_01845</name>
</gene>
<keyword evidence="2" id="KW-1185">Reference proteome</keyword>
<dbReference type="EMBL" id="JBHSNG010000001">
    <property type="protein sequence ID" value="MFC5579862.1"/>
    <property type="molecule type" value="Genomic_DNA"/>
</dbReference>
<proteinExistence type="predicted"/>
<comment type="caution">
    <text evidence="1">The sequence shown here is derived from an EMBL/GenBank/DDBJ whole genome shotgun (WGS) entry which is preliminary data.</text>
</comment>
<dbReference type="Proteomes" id="UP001596111">
    <property type="component" value="Unassembled WGS sequence"/>
</dbReference>
<evidence type="ECO:0000313" key="1">
    <source>
        <dbReference type="EMBL" id="MFC5579862.1"/>
    </source>
</evidence>
<name>A0ABW0SSU8_9GAMM</name>